<proteinExistence type="predicted"/>
<evidence type="ECO:0000313" key="2">
    <source>
        <dbReference type="Proteomes" id="UP000187209"/>
    </source>
</evidence>
<gene>
    <name evidence="1" type="ORF">SteCoe_18381</name>
</gene>
<dbReference type="InterPro" id="IPR015915">
    <property type="entry name" value="Kelch-typ_b-propeller"/>
</dbReference>
<dbReference type="OrthoDB" id="191037at2759"/>
<comment type="caution">
    <text evidence="1">The sequence shown here is derived from an EMBL/GenBank/DDBJ whole genome shotgun (WGS) entry which is preliminary data.</text>
</comment>
<dbReference type="SUPFAM" id="SSF50965">
    <property type="entry name" value="Galactose oxidase, central domain"/>
    <property type="match status" value="1"/>
</dbReference>
<dbReference type="EMBL" id="MPUH01000389">
    <property type="protein sequence ID" value="OMJ81204.1"/>
    <property type="molecule type" value="Genomic_DNA"/>
</dbReference>
<dbReference type="InterPro" id="IPR011043">
    <property type="entry name" value="Gal_Oxase/kelch_b-propeller"/>
</dbReference>
<sequence length="408" mass="47181">MGLHIENSRDIKHPIEYIYRPLNPQLKSYLIQGLTKSRDSILKIKRNIINILTNGVVQLNSFKEKTENYFSEEYQNIQGLIEKINNDKQEYSIPGYDCNYFLPESFESYLDTLCPNLEPIINNCFSQVNNALNDIKSYKMFFFDQQLDYSGNANLDENLFFFRNGTKVLIEFDTSSLKLKEHQYNVNQNQGYLAAVCQVPGRKLFHLGGKGCDNSCAYLIDLYNKLVEQLPKSISRSYTSATYYKKYVYIFGGYIENANSSKCDKFDLVSKQWTSLARFPDGPKLSICTLPHKNNIILASDTGNTIYSYNIPNNTYIPITSNIDTFYYHILIRDSGKYYYLANRNCYKSIEEKLQNWVKSAKSLSIDLSYITSKPVTRGKKVYFVSTYSSAIYVFNLNTEDVSLVVNY</sequence>
<organism evidence="1 2">
    <name type="scientific">Stentor coeruleus</name>
    <dbReference type="NCBI Taxonomy" id="5963"/>
    <lineage>
        <taxon>Eukaryota</taxon>
        <taxon>Sar</taxon>
        <taxon>Alveolata</taxon>
        <taxon>Ciliophora</taxon>
        <taxon>Postciliodesmatophora</taxon>
        <taxon>Heterotrichea</taxon>
        <taxon>Heterotrichida</taxon>
        <taxon>Stentoridae</taxon>
        <taxon>Stentor</taxon>
    </lineage>
</organism>
<dbReference type="Pfam" id="PF01344">
    <property type="entry name" value="Kelch_1"/>
    <property type="match status" value="1"/>
</dbReference>
<reference evidence="1 2" key="1">
    <citation type="submission" date="2016-11" db="EMBL/GenBank/DDBJ databases">
        <title>The macronuclear genome of Stentor coeruleus: a giant cell with tiny introns.</title>
        <authorList>
            <person name="Slabodnick M."/>
            <person name="Ruby J.G."/>
            <person name="Reiff S.B."/>
            <person name="Swart E.C."/>
            <person name="Gosai S."/>
            <person name="Prabakaran S."/>
            <person name="Witkowska E."/>
            <person name="Larue G.E."/>
            <person name="Fisher S."/>
            <person name="Freeman R.M."/>
            <person name="Gunawardena J."/>
            <person name="Chu W."/>
            <person name="Stover N.A."/>
            <person name="Gregory B.D."/>
            <person name="Nowacki M."/>
            <person name="Derisi J."/>
            <person name="Roy S.W."/>
            <person name="Marshall W.F."/>
            <person name="Sood P."/>
        </authorList>
    </citation>
    <scope>NUCLEOTIDE SEQUENCE [LARGE SCALE GENOMIC DNA]</scope>
    <source>
        <strain evidence="1">WM001</strain>
    </source>
</reference>
<evidence type="ECO:0000313" key="1">
    <source>
        <dbReference type="EMBL" id="OMJ81204.1"/>
    </source>
</evidence>
<dbReference type="AlphaFoldDB" id="A0A1R2BWQ5"/>
<evidence type="ECO:0008006" key="3">
    <source>
        <dbReference type="Google" id="ProtNLM"/>
    </source>
</evidence>
<dbReference type="Proteomes" id="UP000187209">
    <property type="component" value="Unassembled WGS sequence"/>
</dbReference>
<name>A0A1R2BWQ5_9CILI</name>
<keyword evidence="2" id="KW-1185">Reference proteome</keyword>
<protein>
    <recommendedName>
        <fullName evidence="3">Kelch motif family protein</fullName>
    </recommendedName>
</protein>
<dbReference type="InterPro" id="IPR006652">
    <property type="entry name" value="Kelch_1"/>
</dbReference>
<accession>A0A1R2BWQ5</accession>
<dbReference type="Gene3D" id="2.120.10.80">
    <property type="entry name" value="Kelch-type beta propeller"/>
    <property type="match status" value="1"/>
</dbReference>